<feature type="transmembrane region" description="Helical" evidence="2">
    <location>
        <begin position="17"/>
        <end position="39"/>
    </location>
</feature>
<evidence type="ECO:0000256" key="2">
    <source>
        <dbReference type="SAM" id="Phobius"/>
    </source>
</evidence>
<evidence type="ECO:0000256" key="1">
    <source>
        <dbReference type="SAM" id="MobiDB-lite"/>
    </source>
</evidence>
<organism evidence="3">
    <name type="scientific">Emiliania huxleyi</name>
    <name type="common">Coccolithophore</name>
    <name type="synonym">Pontosphaera huxleyi</name>
    <dbReference type="NCBI Taxonomy" id="2903"/>
    <lineage>
        <taxon>Eukaryota</taxon>
        <taxon>Haptista</taxon>
        <taxon>Haptophyta</taxon>
        <taxon>Prymnesiophyceae</taxon>
        <taxon>Isochrysidales</taxon>
        <taxon>Noelaerhabdaceae</taxon>
        <taxon>Emiliania</taxon>
    </lineage>
</organism>
<keyword evidence="2" id="KW-1133">Transmembrane helix</keyword>
<dbReference type="PROSITE" id="PS00018">
    <property type="entry name" value="EF_HAND_1"/>
    <property type="match status" value="1"/>
</dbReference>
<keyword evidence="2" id="KW-0472">Membrane</keyword>
<dbReference type="InterPro" id="IPR018247">
    <property type="entry name" value="EF_Hand_1_Ca_BS"/>
</dbReference>
<accession>A0A7S3WXE5</accession>
<protein>
    <recommendedName>
        <fullName evidence="4">EF-hand domain-containing protein</fullName>
    </recommendedName>
</protein>
<feature type="compositionally biased region" description="Polar residues" evidence="1">
    <location>
        <begin position="503"/>
        <end position="513"/>
    </location>
</feature>
<sequence length="643" mass="67105">MQEGHGASLSVSAAFDWAAALCQAAGVVAFLVVACLGMYRMVQTTLLAWDTDGDGIVEFHEVKAVVLLYSRAALAKFRRSRVDSRPSRASAVLSAESAPGAEGAVAVGARPLSASTSRSRPSALLAAAELEQARIAPKNAFFGILDAISKLHFFLWALVLWLALYPAAFNSVLLRPCWDCDDLSAALAKGLGQALGLHTRPSPANATDGGFYFNTTAARYNCSEPLGGVEPLLEPAAFLSLMGSAPRASALAADWATSSVAPVRCPTADDAAGLRVLYPECDQLLSCQYGSFPASPPPSPPLAPVDVSISPPPPSTAATEYGCIIYTESYANAQPGVDAGEPYVPAEYYRVGLSKTDVELEAGWRRLAPPRCLPSGNWEATAAYRSLVLLYQRLGMPLTVLLFLKLLAMAVRATPCLRAVRRHSEALQRTAAMRKAEVRRMSQGGQEFMIKRLAAKRAIEEGTTAEGLKQAAISRLSESREGVRNAPGSRAGGRRPSAWGEGTLSQAETTPQTGWRPGRVSPLPDDEPTLLCSAGTGAFAARVAPVARSAVLGASVRAAPGRVEPRRADPPEPSLGWAAGGGGGAATLPLPRGSSRVRVAPAPPAAATVGAGERLRSGGGDVRVPRLAAAASAVAAARSVSGR</sequence>
<dbReference type="AlphaFoldDB" id="A0A7S3WXE5"/>
<feature type="region of interest" description="Disordered" evidence="1">
    <location>
        <begin position="562"/>
        <end position="620"/>
    </location>
</feature>
<dbReference type="EMBL" id="HBIR01046023">
    <property type="protein sequence ID" value="CAE0580058.1"/>
    <property type="molecule type" value="Transcribed_RNA"/>
</dbReference>
<reference evidence="3" key="1">
    <citation type="submission" date="2021-01" db="EMBL/GenBank/DDBJ databases">
        <authorList>
            <person name="Corre E."/>
            <person name="Pelletier E."/>
            <person name="Niang G."/>
            <person name="Scheremetjew M."/>
            <person name="Finn R."/>
            <person name="Kale V."/>
            <person name="Holt S."/>
            <person name="Cochrane G."/>
            <person name="Meng A."/>
            <person name="Brown T."/>
            <person name="Cohen L."/>
        </authorList>
    </citation>
    <scope>NUCLEOTIDE SEQUENCE</scope>
    <source>
        <strain evidence="3">379</strain>
    </source>
</reference>
<proteinExistence type="predicted"/>
<name>A0A7S3WXE5_EMIHU</name>
<gene>
    <name evidence="3" type="ORF">EHUX00137_LOCUS35931</name>
</gene>
<feature type="region of interest" description="Disordered" evidence="1">
    <location>
        <begin position="469"/>
        <end position="528"/>
    </location>
</feature>
<keyword evidence="2" id="KW-0812">Transmembrane</keyword>
<evidence type="ECO:0008006" key="4">
    <source>
        <dbReference type="Google" id="ProtNLM"/>
    </source>
</evidence>
<evidence type="ECO:0000313" key="3">
    <source>
        <dbReference type="EMBL" id="CAE0580058.1"/>
    </source>
</evidence>